<evidence type="ECO:0000256" key="3">
    <source>
        <dbReference type="ARBA" id="ARBA00022989"/>
    </source>
</evidence>
<feature type="transmembrane region" description="Helical" evidence="6">
    <location>
        <begin position="553"/>
        <end position="571"/>
    </location>
</feature>
<dbReference type="PANTHER" id="PTHR24064">
    <property type="entry name" value="SOLUTE CARRIER FAMILY 22 MEMBER"/>
    <property type="match status" value="1"/>
</dbReference>
<feature type="transmembrane region" description="Helical" evidence="6">
    <location>
        <begin position="492"/>
        <end position="511"/>
    </location>
</feature>
<dbReference type="CDD" id="cd17317">
    <property type="entry name" value="MFS_SLC22"/>
    <property type="match status" value="1"/>
</dbReference>
<keyword evidence="2 6" id="KW-0812">Transmembrane</keyword>
<dbReference type="Proteomes" id="UP000789390">
    <property type="component" value="Unassembled WGS sequence"/>
</dbReference>
<evidence type="ECO:0000256" key="1">
    <source>
        <dbReference type="ARBA" id="ARBA00004141"/>
    </source>
</evidence>
<feature type="transmembrane region" description="Helical" evidence="6">
    <location>
        <begin position="257"/>
        <end position="276"/>
    </location>
</feature>
<feature type="transmembrane region" description="Helical" evidence="6">
    <location>
        <begin position="231"/>
        <end position="250"/>
    </location>
</feature>
<feature type="transmembrane region" description="Helical" evidence="6">
    <location>
        <begin position="517"/>
        <end position="541"/>
    </location>
</feature>
<dbReference type="InterPro" id="IPR005829">
    <property type="entry name" value="Sugar_transporter_CS"/>
</dbReference>
<dbReference type="GO" id="GO:0016020">
    <property type="term" value="C:membrane"/>
    <property type="evidence" value="ECO:0007669"/>
    <property type="project" value="UniProtKB-SubCell"/>
</dbReference>
<gene>
    <name evidence="8" type="ORF">DGAL_LOCUS7450</name>
</gene>
<evidence type="ECO:0000313" key="8">
    <source>
        <dbReference type="EMBL" id="CAH0104543.1"/>
    </source>
</evidence>
<keyword evidence="4 6" id="KW-0472">Membrane</keyword>
<sequence>MAGHNKFNYGGVDNPAWINEEDETHRQPRQKVGPTLSSPKPLRIVDRAGSLSKIHKNKNKLSPTSSSSIQSDIHDVTTTTISDDDGPMDFDDVLPHVGEFGTYQIVLFFLTAPFCFFLAFSYFSQVFITLVDVHTCHVPQLNHSGLNITQKREISIPLVTQTVLGSPATYDSCTMYDVDYEEVLRDGLSPNETWPTKSCDNGWDYDLEHIRYPSAVTENNWVCDRAGNVPLAQAVFFCGSIVGGIVLGYIADHFGRIPALILCNLIGALAGVITTFSTNFGVFAFSRFLMGIAFDNSFTLMYILVLEYVGPTYRTLVANLSIALFYTAGTTILPWIAWGISDWRMFSLATSIPMASVVVAYWIVPESARWLLSQGQTDRAVSILKTFARINKKQVDESVYKKLKSSTEEAMEASAKEPTQTVLDLLRTPRLRRNTILLTLLWVLVAVVYDGHARNTANLGLSVFLTFSVASVTELPADLLLVFFLDRWGRRALAFGSLLGASVFSLATLTVPNNQAAVTAVLAIIGRFCVNITFNIGLQYGAELIPTSVRAQGIAYVHIAGYVAAIVSPYIVDLARFSQILPLTILGILALIGAVVGLLLPETLGAILPETIEDGENFGKDQSFWDFPCCQRQIESDSATASSSGDSSVPVVPSRNDSNFIRAPSNRAHSLRTSIRGEALRSSLLARQRRQQVLHDNNDKNQQHPETTIRTISSSLSTRSPIGKRTRDEP</sequence>
<evidence type="ECO:0000313" key="9">
    <source>
        <dbReference type="Proteomes" id="UP000789390"/>
    </source>
</evidence>
<feature type="transmembrane region" description="Helical" evidence="6">
    <location>
        <begin position="459"/>
        <end position="485"/>
    </location>
</feature>
<evidence type="ECO:0000259" key="7">
    <source>
        <dbReference type="PROSITE" id="PS50850"/>
    </source>
</evidence>
<dbReference type="EMBL" id="CAKKLH010000146">
    <property type="protein sequence ID" value="CAH0104543.1"/>
    <property type="molecule type" value="Genomic_DNA"/>
</dbReference>
<evidence type="ECO:0000256" key="4">
    <source>
        <dbReference type="ARBA" id="ARBA00023136"/>
    </source>
</evidence>
<keyword evidence="3 6" id="KW-1133">Transmembrane helix</keyword>
<feature type="transmembrane region" description="Helical" evidence="6">
    <location>
        <begin position="288"/>
        <end position="309"/>
    </location>
</feature>
<dbReference type="InterPro" id="IPR036259">
    <property type="entry name" value="MFS_trans_sf"/>
</dbReference>
<feature type="transmembrane region" description="Helical" evidence="6">
    <location>
        <begin position="105"/>
        <end position="123"/>
    </location>
</feature>
<dbReference type="InterPro" id="IPR020846">
    <property type="entry name" value="MFS_dom"/>
</dbReference>
<proteinExistence type="predicted"/>
<evidence type="ECO:0000256" key="5">
    <source>
        <dbReference type="SAM" id="MobiDB-lite"/>
    </source>
</evidence>
<comment type="caution">
    <text evidence="8">The sequence shown here is derived from an EMBL/GenBank/DDBJ whole genome shotgun (WGS) entry which is preliminary data.</text>
</comment>
<feature type="transmembrane region" description="Helical" evidence="6">
    <location>
        <begin position="435"/>
        <end position="453"/>
    </location>
</feature>
<feature type="transmembrane region" description="Helical" evidence="6">
    <location>
        <begin position="316"/>
        <end position="337"/>
    </location>
</feature>
<feature type="compositionally biased region" description="Low complexity" evidence="5">
    <location>
        <begin position="708"/>
        <end position="720"/>
    </location>
</feature>
<comment type="subcellular location">
    <subcellularLocation>
        <location evidence="1">Membrane</location>
        <topology evidence="1">Multi-pass membrane protein</topology>
    </subcellularLocation>
</comment>
<evidence type="ECO:0000256" key="2">
    <source>
        <dbReference type="ARBA" id="ARBA00022692"/>
    </source>
</evidence>
<dbReference type="Gene3D" id="1.20.1250.20">
    <property type="entry name" value="MFS general substrate transporter like domains"/>
    <property type="match status" value="1"/>
</dbReference>
<feature type="region of interest" description="Disordered" evidence="5">
    <location>
        <begin position="694"/>
        <end position="730"/>
    </location>
</feature>
<feature type="region of interest" description="Disordered" evidence="5">
    <location>
        <begin position="1"/>
        <end position="40"/>
    </location>
</feature>
<feature type="region of interest" description="Disordered" evidence="5">
    <location>
        <begin position="636"/>
        <end position="665"/>
    </location>
</feature>
<dbReference type="AlphaFoldDB" id="A0A8J2RRT1"/>
<organism evidence="8 9">
    <name type="scientific">Daphnia galeata</name>
    <dbReference type="NCBI Taxonomy" id="27404"/>
    <lineage>
        <taxon>Eukaryota</taxon>
        <taxon>Metazoa</taxon>
        <taxon>Ecdysozoa</taxon>
        <taxon>Arthropoda</taxon>
        <taxon>Crustacea</taxon>
        <taxon>Branchiopoda</taxon>
        <taxon>Diplostraca</taxon>
        <taxon>Cladocera</taxon>
        <taxon>Anomopoda</taxon>
        <taxon>Daphniidae</taxon>
        <taxon>Daphnia</taxon>
    </lineage>
</organism>
<protein>
    <recommendedName>
        <fullName evidence="7">Major facilitator superfamily (MFS) profile domain-containing protein</fullName>
    </recommendedName>
</protein>
<feature type="domain" description="Major facilitator superfamily (MFS) profile" evidence="7">
    <location>
        <begin position="157"/>
        <end position="605"/>
    </location>
</feature>
<feature type="compositionally biased region" description="Low complexity" evidence="5">
    <location>
        <begin position="636"/>
        <end position="654"/>
    </location>
</feature>
<keyword evidence="9" id="KW-1185">Reference proteome</keyword>
<dbReference type="GO" id="GO:0022857">
    <property type="term" value="F:transmembrane transporter activity"/>
    <property type="evidence" value="ECO:0007669"/>
    <property type="project" value="InterPro"/>
</dbReference>
<reference evidence="8" key="1">
    <citation type="submission" date="2021-11" db="EMBL/GenBank/DDBJ databases">
        <authorList>
            <person name="Schell T."/>
        </authorList>
    </citation>
    <scope>NUCLEOTIDE SEQUENCE</scope>
    <source>
        <strain evidence="8">M5</strain>
    </source>
</reference>
<dbReference type="InterPro" id="IPR005828">
    <property type="entry name" value="MFS_sugar_transport-like"/>
</dbReference>
<accession>A0A8J2RRT1</accession>
<dbReference type="Pfam" id="PF00083">
    <property type="entry name" value="Sugar_tr"/>
    <property type="match status" value="1"/>
</dbReference>
<dbReference type="PROSITE" id="PS50850">
    <property type="entry name" value="MFS"/>
    <property type="match status" value="1"/>
</dbReference>
<dbReference type="PROSITE" id="PS00216">
    <property type="entry name" value="SUGAR_TRANSPORT_1"/>
    <property type="match status" value="1"/>
</dbReference>
<dbReference type="OrthoDB" id="6884957at2759"/>
<evidence type="ECO:0000256" key="6">
    <source>
        <dbReference type="SAM" id="Phobius"/>
    </source>
</evidence>
<dbReference type="SUPFAM" id="SSF103473">
    <property type="entry name" value="MFS general substrate transporter"/>
    <property type="match status" value="1"/>
</dbReference>
<feature type="transmembrane region" description="Helical" evidence="6">
    <location>
        <begin position="577"/>
        <end position="600"/>
    </location>
</feature>
<name>A0A8J2RRT1_9CRUS</name>
<feature type="transmembrane region" description="Helical" evidence="6">
    <location>
        <begin position="343"/>
        <end position="364"/>
    </location>
</feature>